<sequence length="505" mass="58468">MLTNNCLHNYTIKRFFYSKSIIMDPSNTPTFMRIFTLWANNLRYELDGPTFAKMSKKCNKLMQQGKTQGVLAQRVRDETLEAFNAACQLQPFKVTRNNAFELLDIANEWEVSTLVKFVTEYIKNKGLSRPEDVDPVADLLDHARIKDYGDADIIAVSNIVNDALTDERFLEAPPESIFRVLLKADQRSIDQVKLLDFVISLFNTKPSSAVPLIPLIDFSRLTKEQDEGIFLCPELHEENIGFFLSWALSATRNKADRERLQADSRHFDEVSTMREVIIKAQNTAVANMKAEHDEKMRQLLETAKRQQAEIEDLEDTITREKEEFREIEEQNQKQLDEFEDKINRMKEYSETLAQTEEDMIRILRKEVGDPIDAIHNEYNAQMNEVNDRNEEGLRAIQKSIEDPVRAASEEITDMEQQTSRMNSSLGRAAENLIDAKTSIAVKIVRDHMRYDKFMRVSKENKLNLFNQKNGKGIWGVRQKDAIESNQQINELIKRIDELCPLNECD</sequence>
<dbReference type="Proteomes" id="UP000179807">
    <property type="component" value="Unassembled WGS sequence"/>
</dbReference>
<keyword evidence="1" id="KW-0175">Coiled coil</keyword>
<protein>
    <submittedName>
        <fullName evidence="2">Uncharacterized protein</fullName>
    </submittedName>
</protein>
<gene>
    <name evidence="2" type="ORF">TRFO_28134</name>
</gene>
<dbReference type="EMBL" id="MLAK01000795">
    <property type="protein sequence ID" value="OHT04370.1"/>
    <property type="molecule type" value="Genomic_DNA"/>
</dbReference>
<proteinExistence type="predicted"/>
<dbReference type="RefSeq" id="XP_068357506.1">
    <property type="nucleotide sequence ID" value="XM_068505991.1"/>
</dbReference>
<evidence type="ECO:0000313" key="3">
    <source>
        <dbReference type="Proteomes" id="UP000179807"/>
    </source>
</evidence>
<keyword evidence="3" id="KW-1185">Reference proteome</keyword>
<dbReference type="VEuPathDB" id="TrichDB:TRFO_28134"/>
<name>A0A1J4K098_9EUKA</name>
<comment type="caution">
    <text evidence="2">The sequence shown here is derived from an EMBL/GenBank/DDBJ whole genome shotgun (WGS) entry which is preliminary data.</text>
</comment>
<reference evidence="2" key="1">
    <citation type="submission" date="2016-10" db="EMBL/GenBank/DDBJ databases">
        <authorList>
            <person name="Benchimol M."/>
            <person name="Almeida L.G."/>
            <person name="Vasconcelos A.T."/>
            <person name="Perreira-Neves A."/>
            <person name="Rosa I.A."/>
            <person name="Tasca T."/>
            <person name="Bogo M.R."/>
            <person name="de Souza W."/>
        </authorList>
    </citation>
    <scope>NUCLEOTIDE SEQUENCE [LARGE SCALE GENOMIC DNA]</scope>
    <source>
        <strain evidence="2">K</strain>
    </source>
</reference>
<evidence type="ECO:0000313" key="2">
    <source>
        <dbReference type="EMBL" id="OHT04370.1"/>
    </source>
</evidence>
<feature type="coiled-coil region" evidence="1">
    <location>
        <begin position="289"/>
        <end position="365"/>
    </location>
</feature>
<organism evidence="2 3">
    <name type="scientific">Tritrichomonas foetus</name>
    <dbReference type="NCBI Taxonomy" id="1144522"/>
    <lineage>
        <taxon>Eukaryota</taxon>
        <taxon>Metamonada</taxon>
        <taxon>Parabasalia</taxon>
        <taxon>Tritrichomonadida</taxon>
        <taxon>Tritrichomonadidae</taxon>
        <taxon>Tritrichomonas</taxon>
    </lineage>
</organism>
<dbReference type="AlphaFoldDB" id="A0A1J4K098"/>
<dbReference type="GeneID" id="94840695"/>
<accession>A0A1J4K098</accession>
<evidence type="ECO:0000256" key="1">
    <source>
        <dbReference type="SAM" id="Coils"/>
    </source>
</evidence>